<dbReference type="AlphaFoldDB" id="D9SMK2"/>
<protein>
    <submittedName>
        <fullName evidence="6">Iron-containing alcohol dehydrogenase</fullName>
    </submittedName>
</protein>
<dbReference type="Gene3D" id="1.20.1090.10">
    <property type="entry name" value="Dehydroquinate synthase-like - alpha domain"/>
    <property type="match status" value="1"/>
</dbReference>
<dbReference type="RefSeq" id="WP_010074213.1">
    <property type="nucleotide sequence ID" value="NC_014393.1"/>
</dbReference>
<evidence type="ECO:0000313" key="6">
    <source>
        <dbReference type="EMBL" id="ADL53858.1"/>
    </source>
</evidence>
<dbReference type="InterPro" id="IPR039697">
    <property type="entry name" value="Alcohol_dehydrogenase_Fe"/>
</dbReference>
<evidence type="ECO:0000259" key="5">
    <source>
        <dbReference type="Pfam" id="PF25137"/>
    </source>
</evidence>
<name>D9SMK2_CLOC7</name>
<dbReference type="Pfam" id="PF00465">
    <property type="entry name" value="Fe-ADH"/>
    <property type="match status" value="1"/>
</dbReference>
<dbReference type="OrthoDB" id="5445534at2"/>
<dbReference type="InterPro" id="IPR018211">
    <property type="entry name" value="ADH_Fe_CS"/>
</dbReference>
<evidence type="ECO:0000256" key="2">
    <source>
        <dbReference type="ARBA" id="ARBA00023002"/>
    </source>
</evidence>
<dbReference type="PANTHER" id="PTHR11496:SF102">
    <property type="entry name" value="ALCOHOL DEHYDROGENASE 4"/>
    <property type="match status" value="1"/>
</dbReference>
<dbReference type="STRING" id="573061.Clocel_4197"/>
<dbReference type="eggNOG" id="COG1454">
    <property type="taxonomic scope" value="Bacteria"/>
</dbReference>
<feature type="domain" description="Alcohol dehydrogenase iron-type/glycerol dehydrogenase GldA" evidence="4">
    <location>
        <begin position="24"/>
        <end position="190"/>
    </location>
</feature>
<dbReference type="PANTHER" id="PTHR11496">
    <property type="entry name" value="ALCOHOL DEHYDROGENASE"/>
    <property type="match status" value="1"/>
</dbReference>
<sequence>MNFSKIRTSLFLNLAELINMPLPETITGTGARGKVGEWCKSKGYNNALIIASKSIIKYGVIDKLIESLDKEGIKYVIYDGVTPNPTFKSSQEAVDLGKKNNVDMVIVIGGGSPLDCSKLTAAALTNDKPIRKLAGMMKVGRKPLPIIAIPTTAGTGSEVTAAAVISDENTHVKHMMVSQKIVPELAVLDPETMVSLPKHVTAETTFDALDHAIEAYISTHKNEEAKKLAEEAIVLINDNLKKVYDNGDDLEGREALAIASYKAGASFNKCSLGYAHGFGHRFTELYDHSHGATLAMILPNLLDFNRKVSEYELATLAVLCGLGTKQEEPSILADKFIKRIYQLRDDVNLPTRCEGLKKADYDKIITTAFKESHRSYPVPRYMTKLDAIEFLNKLL</sequence>
<gene>
    <name evidence="6" type="ordered locus">Clocel_4197</name>
</gene>
<dbReference type="Proteomes" id="UP000002730">
    <property type="component" value="Chromosome"/>
</dbReference>
<dbReference type="EMBL" id="CP002160">
    <property type="protein sequence ID" value="ADL53858.1"/>
    <property type="molecule type" value="Genomic_DNA"/>
</dbReference>
<dbReference type="SUPFAM" id="SSF56796">
    <property type="entry name" value="Dehydroquinate synthase-like"/>
    <property type="match status" value="1"/>
</dbReference>
<evidence type="ECO:0000313" key="7">
    <source>
        <dbReference type="Proteomes" id="UP000002730"/>
    </source>
</evidence>
<organism evidence="6 7">
    <name type="scientific">Clostridium cellulovorans (strain ATCC 35296 / DSM 3052 / OCM 3 / 743B)</name>
    <dbReference type="NCBI Taxonomy" id="573061"/>
    <lineage>
        <taxon>Bacteria</taxon>
        <taxon>Bacillati</taxon>
        <taxon>Bacillota</taxon>
        <taxon>Clostridia</taxon>
        <taxon>Eubacteriales</taxon>
        <taxon>Clostridiaceae</taxon>
        <taxon>Clostridium</taxon>
    </lineage>
</organism>
<keyword evidence="7" id="KW-1185">Reference proteome</keyword>
<reference evidence="6 7" key="1">
    <citation type="submission" date="2010-08" db="EMBL/GenBank/DDBJ databases">
        <title>Complete sequence of Clostridium cellulovorans 743B.</title>
        <authorList>
            <consortium name="US DOE Joint Genome Institute"/>
            <person name="Lucas S."/>
            <person name="Copeland A."/>
            <person name="Lapidus A."/>
            <person name="Cheng J.-F."/>
            <person name="Bruce D."/>
            <person name="Goodwin L."/>
            <person name="Pitluck S."/>
            <person name="Chertkov O."/>
            <person name="Detter J.C."/>
            <person name="Han C."/>
            <person name="Tapia R."/>
            <person name="Land M."/>
            <person name="Hauser L."/>
            <person name="Chang Y.-J."/>
            <person name="Jeffries C."/>
            <person name="Kyrpides N."/>
            <person name="Ivanova N."/>
            <person name="Mikhailova N."/>
            <person name="Hemme C.L."/>
            <person name="Woyke T."/>
        </authorList>
    </citation>
    <scope>NUCLEOTIDE SEQUENCE [LARGE SCALE GENOMIC DNA]</scope>
    <source>
        <strain evidence="7">ATCC 35296 / DSM 3052 / OCM 3 / 743B</strain>
    </source>
</reference>
<keyword evidence="3" id="KW-0520">NAD</keyword>
<comment type="similarity">
    <text evidence="1">Belongs to the iron-containing alcohol dehydrogenase family.</text>
</comment>
<dbReference type="KEGG" id="ccb:Clocel_4197"/>
<dbReference type="HOGENOM" id="CLU_007207_0_0_9"/>
<evidence type="ECO:0000256" key="1">
    <source>
        <dbReference type="ARBA" id="ARBA00007358"/>
    </source>
</evidence>
<evidence type="ECO:0000256" key="3">
    <source>
        <dbReference type="ARBA" id="ARBA00023027"/>
    </source>
</evidence>
<dbReference type="PROSITE" id="PS00913">
    <property type="entry name" value="ADH_IRON_1"/>
    <property type="match status" value="1"/>
</dbReference>
<keyword evidence="2" id="KW-0560">Oxidoreductase</keyword>
<dbReference type="GO" id="GO:0046872">
    <property type="term" value="F:metal ion binding"/>
    <property type="evidence" value="ECO:0007669"/>
    <property type="project" value="InterPro"/>
</dbReference>
<proteinExistence type="inferred from homology"/>
<evidence type="ECO:0000259" key="4">
    <source>
        <dbReference type="Pfam" id="PF00465"/>
    </source>
</evidence>
<dbReference type="InterPro" id="IPR001670">
    <property type="entry name" value="ADH_Fe/GldA"/>
</dbReference>
<dbReference type="InterPro" id="IPR056798">
    <property type="entry name" value="ADH_Fe_C"/>
</dbReference>
<dbReference type="FunFam" id="3.40.50.1970:FF:000003">
    <property type="entry name" value="Alcohol dehydrogenase, iron-containing"/>
    <property type="match status" value="1"/>
</dbReference>
<dbReference type="GO" id="GO:0004022">
    <property type="term" value="F:alcohol dehydrogenase (NAD+) activity"/>
    <property type="evidence" value="ECO:0007669"/>
    <property type="project" value="UniProtKB-ARBA"/>
</dbReference>
<dbReference type="Pfam" id="PF25137">
    <property type="entry name" value="ADH_Fe_C"/>
    <property type="match status" value="1"/>
</dbReference>
<feature type="domain" description="Fe-containing alcohol dehydrogenase-like C-terminal" evidence="5">
    <location>
        <begin position="201"/>
        <end position="393"/>
    </location>
</feature>
<dbReference type="CDD" id="cd08189">
    <property type="entry name" value="Fe-ADH-like"/>
    <property type="match status" value="1"/>
</dbReference>
<accession>D9SMK2</accession>
<dbReference type="Gene3D" id="3.40.50.1970">
    <property type="match status" value="1"/>
</dbReference>